<name>A0AA36DAD7_9BILA</name>
<evidence type="ECO:0000313" key="1">
    <source>
        <dbReference type="EMBL" id="CAJ0584069.1"/>
    </source>
</evidence>
<reference evidence="1" key="1">
    <citation type="submission" date="2023-06" db="EMBL/GenBank/DDBJ databases">
        <authorList>
            <person name="Delattre M."/>
        </authorList>
    </citation>
    <scope>NUCLEOTIDE SEQUENCE</scope>
    <source>
        <strain evidence="1">AF72</strain>
    </source>
</reference>
<sequence>MIFLPERVLLLFGISTLILPIAVSDNEPPENGVNAELWEALHPPEVVKSGRITIEEWRGIRRERRLFDAAFKKWVDDHPGDRLDWGQTIHMQKIVNVRDMVQAKFFDESALVPRMRRYAHVFDGYHGDLKWGYKCLEPELCEIMNYRYFSVLFAWLPRDPIVNLTLVEQRVTDYKSKARARLASKTGSDVVENWHFNIDIVDEFLPIYFGMTWEMSESAGIRHPLDHHGNTAIDVGGHKALNYYVQDQSCYEHFAFFKNTDICQYEHYDALLF</sequence>
<dbReference type="AlphaFoldDB" id="A0AA36DAD7"/>
<dbReference type="EMBL" id="CATQJA010002678">
    <property type="protein sequence ID" value="CAJ0584069.1"/>
    <property type="molecule type" value="Genomic_DNA"/>
</dbReference>
<proteinExistence type="predicted"/>
<protein>
    <submittedName>
        <fullName evidence="1">Uncharacterized protein</fullName>
    </submittedName>
</protein>
<evidence type="ECO:0000313" key="2">
    <source>
        <dbReference type="Proteomes" id="UP001177023"/>
    </source>
</evidence>
<gene>
    <name evidence="1" type="ORF">MSPICULIGERA_LOCUS22136</name>
</gene>
<accession>A0AA36DAD7</accession>
<dbReference type="Proteomes" id="UP001177023">
    <property type="component" value="Unassembled WGS sequence"/>
</dbReference>
<comment type="caution">
    <text evidence="1">The sequence shown here is derived from an EMBL/GenBank/DDBJ whole genome shotgun (WGS) entry which is preliminary data.</text>
</comment>
<feature type="non-terminal residue" evidence="1">
    <location>
        <position position="273"/>
    </location>
</feature>
<keyword evidence="2" id="KW-1185">Reference proteome</keyword>
<organism evidence="1 2">
    <name type="scientific">Mesorhabditis spiculigera</name>
    <dbReference type="NCBI Taxonomy" id="96644"/>
    <lineage>
        <taxon>Eukaryota</taxon>
        <taxon>Metazoa</taxon>
        <taxon>Ecdysozoa</taxon>
        <taxon>Nematoda</taxon>
        <taxon>Chromadorea</taxon>
        <taxon>Rhabditida</taxon>
        <taxon>Rhabditina</taxon>
        <taxon>Rhabditomorpha</taxon>
        <taxon>Rhabditoidea</taxon>
        <taxon>Rhabditidae</taxon>
        <taxon>Mesorhabditinae</taxon>
        <taxon>Mesorhabditis</taxon>
    </lineage>
</organism>